<keyword evidence="5 8" id="KW-0812">Transmembrane</keyword>
<keyword evidence="4" id="KW-1003">Cell membrane</keyword>
<dbReference type="PROSITE" id="PS50850">
    <property type="entry name" value="MFS"/>
    <property type="match status" value="1"/>
</dbReference>
<keyword evidence="11" id="KW-1185">Reference proteome</keyword>
<feature type="transmembrane region" description="Helical" evidence="8">
    <location>
        <begin position="345"/>
        <end position="367"/>
    </location>
</feature>
<evidence type="ECO:0000313" key="10">
    <source>
        <dbReference type="EMBL" id="RTR39952.1"/>
    </source>
</evidence>
<proteinExistence type="inferred from homology"/>
<evidence type="ECO:0000259" key="9">
    <source>
        <dbReference type="PROSITE" id="PS50850"/>
    </source>
</evidence>
<feature type="transmembrane region" description="Helical" evidence="8">
    <location>
        <begin position="46"/>
        <end position="67"/>
    </location>
</feature>
<feature type="transmembrane region" description="Helical" evidence="8">
    <location>
        <begin position="104"/>
        <end position="125"/>
    </location>
</feature>
<evidence type="ECO:0000256" key="3">
    <source>
        <dbReference type="ARBA" id="ARBA00022448"/>
    </source>
</evidence>
<evidence type="ECO:0000256" key="6">
    <source>
        <dbReference type="ARBA" id="ARBA00022989"/>
    </source>
</evidence>
<feature type="transmembrane region" description="Helical" evidence="8">
    <location>
        <begin position="12"/>
        <end position="34"/>
    </location>
</feature>
<evidence type="ECO:0000256" key="1">
    <source>
        <dbReference type="ARBA" id="ARBA00004651"/>
    </source>
</evidence>
<feature type="domain" description="Major facilitator superfamily (MFS) profile" evidence="9">
    <location>
        <begin position="1"/>
        <end position="396"/>
    </location>
</feature>
<evidence type="ECO:0000256" key="8">
    <source>
        <dbReference type="RuleBase" id="RU365088"/>
    </source>
</evidence>
<keyword evidence="7 8" id="KW-0472">Membrane</keyword>
<feature type="transmembrane region" description="Helical" evidence="8">
    <location>
        <begin position="223"/>
        <end position="244"/>
    </location>
</feature>
<dbReference type="PANTHER" id="PTHR23502:SF132">
    <property type="entry name" value="POLYAMINE TRANSPORTER 2-RELATED"/>
    <property type="match status" value="1"/>
</dbReference>
<dbReference type="GO" id="GO:0005886">
    <property type="term" value="C:plasma membrane"/>
    <property type="evidence" value="ECO:0007669"/>
    <property type="project" value="UniProtKB-SubCell"/>
</dbReference>
<dbReference type="Pfam" id="PF07690">
    <property type="entry name" value="MFS_1"/>
    <property type="match status" value="1"/>
</dbReference>
<gene>
    <name evidence="10" type="ORF">EKG38_04150</name>
</gene>
<accession>A0A431WWY1</accession>
<keyword evidence="3 8" id="KW-0813">Transport</keyword>
<protein>
    <recommendedName>
        <fullName evidence="8">Bcr/CflA family efflux transporter</fullName>
    </recommendedName>
</protein>
<evidence type="ECO:0000256" key="7">
    <source>
        <dbReference type="ARBA" id="ARBA00023136"/>
    </source>
</evidence>
<feature type="transmembrane region" description="Helical" evidence="8">
    <location>
        <begin position="168"/>
        <end position="187"/>
    </location>
</feature>
<dbReference type="AlphaFoldDB" id="A0A431WWY1"/>
<dbReference type="GO" id="GO:0042910">
    <property type="term" value="F:xenobiotic transmembrane transporter activity"/>
    <property type="evidence" value="ECO:0007669"/>
    <property type="project" value="InterPro"/>
</dbReference>
<dbReference type="RefSeq" id="WP_126518956.1">
    <property type="nucleotide sequence ID" value="NZ_RXNU01000002.1"/>
</dbReference>
<dbReference type="InterPro" id="IPR020846">
    <property type="entry name" value="MFS_dom"/>
</dbReference>
<feature type="transmembrane region" description="Helical" evidence="8">
    <location>
        <begin position="280"/>
        <end position="303"/>
    </location>
</feature>
<feature type="transmembrane region" description="Helical" evidence="8">
    <location>
        <begin position="309"/>
        <end position="333"/>
    </location>
</feature>
<evidence type="ECO:0000256" key="5">
    <source>
        <dbReference type="ARBA" id="ARBA00022692"/>
    </source>
</evidence>
<comment type="similarity">
    <text evidence="2 8">Belongs to the major facilitator superfamily. Bcr/CmlA family.</text>
</comment>
<organism evidence="10 11">
    <name type="scientific">Shewanella canadensis</name>
    <dbReference type="NCBI Taxonomy" id="271096"/>
    <lineage>
        <taxon>Bacteria</taxon>
        <taxon>Pseudomonadati</taxon>
        <taxon>Pseudomonadota</taxon>
        <taxon>Gammaproteobacteria</taxon>
        <taxon>Alteromonadales</taxon>
        <taxon>Shewanellaceae</taxon>
        <taxon>Shewanella</taxon>
    </lineage>
</organism>
<dbReference type="OrthoDB" id="9814303at2"/>
<dbReference type="SUPFAM" id="SSF103473">
    <property type="entry name" value="MFS general substrate transporter"/>
    <property type="match status" value="1"/>
</dbReference>
<sequence>MTRAFPTHLDKTLVITLSAICAITPFAIDSYLPAMPVMAESMNVDISMLSVTVSLYVLGLAVGQLIGGPLSDRKGRRPVMVLGLAIFALASVLLTTSSSIEMLWLWRAVQAVGGGIALVGVPATIRDNANGAEAAKLFSLVALITMIAPSIAPSVGTLILSLADWRAIFYFLALTAVLVIGLAVAFIPSEAASVKKATGGHRGLGFIGVLKERRALGYMIAQAFAYSVMMIFLANASMIYMGFFGVSAEQFSMLFAANIATLIAMNRLNTFLLSKFEPATLLKGFLLMQFFGGLTLLASSLIAPERLLFVVPGFVIAIGANGGIMANASACYLKYFGNNAGTASAVLGAVQCTVGASVSAIAAFISMGMVQPVIIVMLVSSTIALMGAMLGGSGSGLEISEELV</sequence>
<comment type="caution">
    <text evidence="10">The sequence shown here is derived from an EMBL/GenBank/DDBJ whole genome shotgun (WGS) entry which is preliminary data.</text>
</comment>
<dbReference type="GO" id="GO:1990961">
    <property type="term" value="P:xenobiotic detoxification by transmembrane export across the plasma membrane"/>
    <property type="evidence" value="ECO:0007669"/>
    <property type="project" value="InterPro"/>
</dbReference>
<dbReference type="PANTHER" id="PTHR23502">
    <property type="entry name" value="MAJOR FACILITATOR SUPERFAMILY"/>
    <property type="match status" value="1"/>
</dbReference>
<feature type="transmembrane region" description="Helical" evidence="8">
    <location>
        <begin position="79"/>
        <end position="98"/>
    </location>
</feature>
<evidence type="ECO:0000256" key="2">
    <source>
        <dbReference type="ARBA" id="ARBA00006236"/>
    </source>
</evidence>
<dbReference type="InterPro" id="IPR004812">
    <property type="entry name" value="Efflux_drug-R_Bcr/CmlA"/>
</dbReference>
<dbReference type="InterPro" id="IPR036259">
    <property type="entry name" value="MFS_trans_sf"/>
</dbReference>
<reference evidence="10 11" key="1">
    <citation type="submission" date="2018-12" db="EMBL/GenBank/DDBJ databases">
        <authorList>
            <person name="Yu L."/>
        </authorList>
    </citation>
    <scope>NUCLEOTIDE SEQUENCE [LARGE SCALE GENOMIC DNA]</scope>
    <source>
        <strain evidence="10 11">HAW-EB2</strain>
    </source>
</reference>
<dbReference type="NCBIfam" id="TIGR00710">
    <property type="entry name" value="efflux_Bcr_CflA"/>
    <property type="match status" value="1"/>
</dbReference>
<name>A0A431WWY1_9GAMM</name>
<dbReference type="Proteomes" id="UP000267448">
    <property type="component" value="Unassembled WGS sequence"/>
</dbReference>
<feature type="transmembrane region" description="Helical" evidence="8">
    <location>
        <begin position="373"/>
        <end position="391"/>
    </location>
</feature>
<dbReference type="CDD" id="cd17320">
    <property type="entry name" value="MFS_MdfA_MDR_like"/>
    <property type="match status" value="1"/>
</dbReference>
<evidence type="ECO:0000256" key="4">
    <source>
        <dbReference type="ARBA" id="ARBA00022475"/>
    </source>
</evidence>
<comment type="caution">
    <text evidence="8">Lacks conserved residue(s) required for the propagation of feature annotation.</text>
</comment>
<keyword evidence="8" id="KW-0997">Cell inner membrane</keyword>
<comment type="subcellular location">
    <subcellularLocation>
        <location evidence="8">Cell inner membrane</location>
        <topology evidence="8">Multi-pass membrane protein</topology>
    </subcellularLocation>
    <subcellularLocation>
        <location evidence="1">Cell membrane</location>
        <topology evidence="1">Multi-pass membrane protein</topology>
    </subcellularLocation>
</comment>
<dbReference type="EMBL" id="RXNU01000002">
    <property type="protein sequence ID" value="RTR39952.1"/>
    <property type="molecule type" value="Genomic_DNA"/>
</dbReference>
<dbReference type="InterPro" id="IPR011701">
    <property type="entry name" value="MFS"/>
</dbReference>
<feature type="transmembrane region" description="Helical" evidence="8">
    <location>
        <begin position="137"/>
        <end position="162"/>
    </location>
</feature>
<dbReference type="Gene3D" id="1.20.1720.10">
    <property type="entry name" value="Multidrug resistance protein D"/>
    <property type="match status" value="1"/>
</dbReference>
<keyword evidence="6 8" id="KW-1133">Transmembrane helix</keyword>
<evidence type="ECO:0000313" key="11">
    <source>
        <dbReference type="Proteomes" id="UP000267448"/>
    </source>
</evidence>